<dbReference type="OrthoDB" id="5875029at2759"/>
<dbReference type="EMBL" id="KN717126">
    <property type="protein sequence ID" value="KJH40550.1"/>
    <property type="molecule type" value="Genomic_DNA"/>
</dbReference>
<feature type="non-terminal residue" evidence="1">
    <location>
        <position position="1"/>
    </location>
</feature>
<organism evidence="1 2">
    <name type="scientific">Dictyocaulus viviparus</name>
    <name type="common">Bovine lungworm</name>
    <dbReference type="NCBI Taxonomy" id="29172"/>
    <lineage>
        <taxon>Eukaryota</taxon>
        <taxon>Metazoa</taxon>
        <taxon>Ecdysozoa</taxon>
        <taxon>Nematoda</taxon>
        <taxon>Chromadorea</taxon>
        <taxon>Rhabditida</taxon>
        <taxon>Rhabditina</taxon>
        <taxon>Rhabditomorpha</taxon>
        <taxon>Strongyloidea</taxon>
        <taxon>Metastrongylidae</taxon>
        <taxon>Dictyocaulus</taxon>
    </lineage>
</organism>
<dbReference type="AlphaFoldDB" id="A0A0D8X7M0"/>
<name>A0A0D8X7M0_DICVI</name>
<evidence type="ECO:0000313" key="2">
    <source>
        <dbReference type="Proteomes" id="UP000053766"/>
    </source>
</evidence>
<sequence length="91" mass="10378">GEATYAKLLDSSQSLVEFIKKEYQDTRRHWWKSNGNARKSYGEAESGFREVATLNIRASVTVSGCLSEDLAWRATLLPDYKLNQEKHLLSI</sequence>
<evidence type="ECO:0000313" key="1">
    <source>
        <dbReference type="EMBL" id="KJH40550.1"/>
    </source>
</evidence>
<reference evidence="2" key="2">
    <citation type="journal article" date="2016" name="Sci. Rep.">
        <title>Dictyocaulus viviparus genome, variome and transcriptome elucidate lungworm biology and support future intervention.</title>
        <authorList>
            <person name="McNulty S.N."/>
            <person name="Strube C."/>
            <person name="Rosa B.A."/>
            <person name="Martin J.C."/>
            <person name="Tyagi R."/>
            <person name="Choi Y.J."/>
            <person name="Wang Q."/>
            <person name="Hallsworth Pepin K."/>
            <person name="Zhang X."/>
            <person name="Ozersky P."/>
            <person name="Wilson R.K."/>
            <person name="Sternberg P.W."/>
            <person name="Gasser R.B."/>
            <person name="Mitreva M."/>
        </authorList>
    </citation>
    <scope>NUCLEOTIDE SEQUENCE [LARGE SCALE GENOMIC DNA]</scope>
    <source>
        <strain evidence="2">HannoverDv2000</strain>
    </source>
</reference>
<proteinExistence type="predicted"/>
<gene>
    <name evidence="1" type="ORF">DICVIV_13491</name>
</gene>
<accession>A0A0D8X7M0</accession>
<reference evidence="1 2" key="1">
    <citation type="submission" date="2013-11" db="EMBL/GenBank/DDBJ databases">
        <title>Draft genome of the bovine lungworm Dictyocaulus viviparus.</title>
        <authorList>
            <person name="Mitreva M."/>
        </authorList>
    </citation>
    <scope>NUCLEOTIDE SEQUENCE [LARGE SCALE GENOMIC DNA]</scope>
    <source>
        <strain evidence="1 2">HannoverDv2000</strain>
    </source>
</reference>
<dbReference type="Proteomes" id="UP000053766">
    <property type="component" value="Unassembled WGS sequence"/>
</dbReference>
<protein>
    <submittedName>
        <fullName evidence="1">Uncharacterized protein</fullName>
    </submittedName>
</protein>
<keyword evidence="2" id="KW-1185">Reference proteome</keyword>